<keyword evidence="3" id="KW-1000">Mitochondrion outer membrane</keyword>
<dbReference type="InterPro" id="IPR014843">
    <property type="entry name" value="Him1/Fmp52"/>
</dbReference>
<reference evidence="7 8" key="1">
    <citation type="journal article" date="2021" name="DNA Res.">
        <title>Genome analysis of Candida subhashii reveals its hybrid nature and dual mitochondrial genome conformations.</title>
        <authorList>
            <person name="Mixao V."/>
            <person name="Hegedusova E."/>
            <person name="Saus E."/>
            <person name="Pryszcz L.P."/>
            <person name="Cillingova A."/>
            <person name="Nosek J."/>
            <person name="Gabaldon T."/>
        </authorList>
    </citation>
    <scope>NUCLEOTIDE SEQUENCE [LARGE SCALE GENOMIC DNA]</scope>
    <source>
        <strain evidence="7 8">CBS 10753</strain>
    </source>
</reference>
<dbReference type="Proteomes" id="UP000694255">
    <property type="component" value="Unassembled WGS sequence"/>
</dbReference>
<sequence>MSSIVLGSTGLVGGQIVKVAKQSTTLEKLITITRRPLPSEETEDSSSATSKVISIVESDSSKWPNLITEQTKTGPIDVFITALGTTRAKAGSAEKFKEIDYGINYDNAKSAKENGVKTLILVSSGGANPDSRFLYFQTKGQLEKDIEALEFDRTVILRPGVLLGERENYHGFGTSAATFVGRLIKGTFMASLMRPIEGHEVATVAIDFAEKAIKGELKDKVTIIEPADLVKLANTLSGK</sequence>
<dbReference type="RefSeq" id="XP_049266311.1">
    <property type="nucleotide sequence ID" value="XM_049407223.1"/>
</dbReference>
<dbReference type="GO" id="GO:0005741">
    <property type="term" value="C:mitochondrial outer membrane"/>
    <property type="evidence" value="ECO:0007669"/>
    <property type="project" value="UniProtKB-SubCell"/>
</dbReference>
<dbReference type="Pfam" id="PF08732">
    <property type="entry name" value="HIM1"/>
    <property type="match status" value="1"/>
</dbReference>
<evidence type="ECO:0000256" key="2">
    <source>
        <dbReference type="ARBA" id="ARBA00006617"/>
    </source>
</evidence>
<evidence type="ECO:0000256" key="4">
    <source>
        <dbReference type="ARBA" id="ARBA00022946"/>
    </source>
</evidence>
<protein>
    <submittedName>
        <fullName evidence="7">FMP52</fullName>
    </submittedName>
</protein>
<evidence type="ECO:0000256" key="6">
    <source>
        <dbReference type="ARBA" id="ARBA00023136"/>
    </source>
</evidence>
<evidence type="ECO:0000256" key="5">
    <source>
        <dbReference type="ARBA" id="ARBA00023128"/>
    </source>
</evidence>
<gene>
    <name evidence="7" type="ORF">J8A68_000335</name>
</gene>
<evidence type="ECO:0000256" key="1">
    <source>
        <dbReference type="ARBA" id="ARBA00004450"/>
    </source>
</evidence>
<evidence type="ECO:0000256" key="3">
    <source>
        <dbReference type="ARBA" id="ARBA00022787"/>
    </source>
</evidence>
<organism evidence="7 8">
    <name type="scientific">[Candida] subhashii</name>
    <dbReference type="NCBI Taxonomy" id="561895"/>
    <lineage>
        <taxon>Eukaryota</taxon>
        <taxon>Fungi</taxon>
        <taxon>Dikarya</taxon>
        <taxon>Ascomycota</taxon>
        <taxon>Saccharomycotina</taxon>
        <taxon>Pichiomycetes</taxon>
        <taxon>Debaryomycetaceae</taxon>
        <taxon>Spathaspora</taxon>
    </lineage>
</organism>
<dbReference type="PANTHER" id="PTHR14097:SF7">
    <property type="entry name" value="OXIDOREDUCTASE HTATIP2"/>
    <property type="match status" value="1"/>
</dbReference>
<dbReference type="AlphaFoldDB" id="A0A8J5V5J0"/>
<evidence type="ECO:0000313" key="7">
    <source>
        <dbReference type="EMBL" id="KAG7666079.1"/>
    </source>
</evidence>
<dbReference type="FunFam" id="3.40.50.720:FF:000366">
    <property type="entry name" value="Protein FMP52, mitochondrial"/>
    <property type="match status" value="1"/>
</dbReference>
<keyword evidence="4" id="KW-0809">Transit peptide</keyword>
<comment type="subcellular location">
    <subcellularLocation>
        <location evidence="1">Mitochondrion outer membrane</location>
        <topology evidence="1">Peripheral membrane protein</topology>
    </subcellularLocation>
</comment>
<dbReference type="GeneID" id="73467136"/>
<dbReference type="PANTHER" id="PTHR14097">
    <property type="entry name" value="OXIDOREDUCTASE HTATIP2"/>
    <property type="match status" value="1"/>
</dbReference>
<proteinExistence type="inferred from homology"/>
<keyword evidence="8" id="KW-1185">Reference proteome</keyword>
<evidence type="ECO:0000313" key="8">
    <source>
        <dbReference type="Proteomes" id="UP000694255"/>
    </source>
</evidence>
<comment type="caution">
    <text evidence="7">The sequence shown here is derived from an EMBL/GenBank/DDBJ whole genome shotgun (WGS) entry which is preliminary data.</text>
</comment>
<dbReference type="OrthoDB" id="430436at2759"/>
<name>A0A8J5V5J0_9ASCO</name>
<accession>A0A8J5V5J0</accession>
<dbReference type="EMBL" id="JAGSYN010000043">
    <property type="protein sequence ID" value="KAG7666079.1"/>
    <property type="molecule type" value="Genomic_DNA"/>
</dbReference>
<dbReference type="GO" id="GO:0051170">
    <property type="term" value="P:import into nucleus"/>
    <property type="evidence" value="ECO:0007669"/>
    <property type="project" value="TreeGrafter"/>
</dbReference>
<keyword evidence="6" id="KW-0472">Membrane</keyword>
<comment type="similarity">
    <text evidence="2">Belongs to the FMP52 family.</text>
</comment>
<keyword evidence="5" id="KW-0496">Mitochondrion</keyword>